<feature type="non-terminal residue" evidence="2">
    <location>
        <position position="77"/>
    </location>
</feature>
<sequence length="77" mass="8361">MDRPISWVHTTELRDPARYLRGGELVCTVGLLLQTPQDCRTFADALARSHVAGVCFGTGDGHDTVPAELLSRCRGHG</sequence>
<dbReference type="InterPro" id="IPR012914">
    <property type="entry name" value="PucR_dom"/>
</dbReference>
<dbReference type="Proteomes" id="UP001140272">
    <property type="component" value="Unassembled WGS sequence"/>
</dbReference>
<accession>A0A9X2YC26</accession>
<proteinExistence type="predicted"/>
<dbReference type="AlphaFoldDB" id="A0A9X2YC26"/>
<dbReference type="Pfam" id="PF07905">
    <property type="entry name" value="PucR"/>
    <property type="match status" value="1"/>
</dbReference>
<evidence type="ECO:0000259" key="1">
    <source>
        <dbReference type="Pfam" id="PF07905"/>
    </source>
</evidence>
<reference evidence="2" key="2">
    <citation type="journal article" date="2022" name="BMC Genomics">
        <title>Comparative genome analysis of mycobacteria focusing on tRNA and non-coding RNA.</title>
        <authorList>
            <person name="Behra P.R.K."/>
            <person name="Pettersson B.M.F."/>
            <person name="Ramesh M."/>
            <person name="Das S."/>
            <person name="Dasgupta S."/>
            <person name="Kirsebom L.A."/>
        </authorList>
    </citation>
    <scope>NUCLEOTIDE SEQUENCE</scope>
    <source>
        <strain evidence="2">DSM 45406</strain>
    </source>
</reference>
<name>A0A9X2YC26_9MYCO</name>
<dbReference type="EMBL" id="JACKRN010000451">
    <property type="protein sequence ID" value="MCV7071234.1"/>
    <property type="molecule type" value="Genomic_DNA"/>
</dbReference>
<protein>
    <submittedName>
        <fullName evidence="2">PucR family transcriptional regulator ligand-binding domain-containing protein</fullName>
    </submittedName>
</protein>
<feature type="domain" description="Purine catabolism PurC-like" evidence="1">
    <location>
        <begin position="1"/>
        <end position="77"/>
    </location>
</feature>
<organism evidence="2 3">
    <name type="scientific">Mycolicibacterium rufum</name>
    <dbReference type="NCBI Taxonomy" id="318424"/>
    <lineage>
        <taxon>Bacteria</taxon>
        <taxon>Bacillati</taxon>
        <taxon>Actinomycetota</taxon>
        <taxon>Actinomycetes</taxon>
        <taxon>Mycobacteriales</taxon>
        <taxon>Mycobacteriaceae</taxon>
        <taxon>Mycolicibacterium</taxon>
    </lineage>
</organism>
<evidence type="ECO:0000313" key="2">
    <source>
        <dbReference type="EMBL" id="MCV7071234.1"/>
    </source>
</evidence>
<gene>
    <name evidence="2" type="ORF">H7H73_13125</name>
</gene>
<comment type="caution">
    <text evidence="2">The sequence shown here is derived from an EMBL/GenBank/DDBJ whole genome shotgun (WGS) entry which is preliminary data.</text>
</comment>
<reference evidence="2" key="1">
    <citation type="submission" date="2020-07" db="EMBL/GenBank/DDBJ databases">
        <authorList>
            <person name="Pettersson B.M.F."/>
            <person name="Behra P.R.K."/>
            <person name="Ramesh M."/>
            <person name="Das S."/>
            <person name="Dasgupta S."/>
            <person name="Kirsebom L.A."/>
        </authorList>
    </citation>
    <scope>NUCLEOTIDE SEQUENCE</scope>
    <source>
        <strain evidence="2">DSM 45406</strain>
    </source>
</reference>
<evidence type="ECO:0000313" key="3">
    <source>
        <dbReference type="Proteomes" id="UP001140272"/>
    </source>
</evidence>